<evidence type="ECO:0000256" key="2">
    <source>
        <dbReference type="SAM" id="MobiDB-lite"/>
    </source>
</evidence>
<feature type="region of interest" description="Disordered" evidence="2">
    <location>
        <begin position="439"/>
        <end position="501"/>
    </location>
</feature>
<dbReference type="PhylomeDB" id="A0A0G4EL65"/>
<name>A0A0G4EL65_VITBC</name>
<dbReference type="PANTHER" id="PTHR12184">
    <property type="entry name" value="UBIQUINOL-CYTOCHROME C REDUCTASE COMPLEX ASSEMBLY FACTOR 1 FAMILY MEMBER"/>
    <property type="match status" value="1"/>
</dbReference>
<reference evidence="4 5" key="1">
    <citation type="submission" date="2014-11" db="EMBL/GenBank/DDBJ databases">
        <authorList>
            <person name="Zhu J."/>
            <person name="Qi W."/>
            <person name="Song R."/>
        </authorList>
    </citation>
    <scope>NUCLEOTIDE SEQUENCE [LARGE SCALE GENOMIC DNA]</scope>
</reference>
<dbReference type="STRING" id="1169540.A0A0G4EL65"/>
<dbReference type="VEuPathDB" id="CryptoDB:Vbra_12324"/>
<dbReference type="Pfam" id="PF03981">
    <property type="entry name" value="Ubiq_cyt_C_chap"/>
    <property type="match status" value="1"/>
</dbReference>
<organism evidence="4 5">
    <name type="scientific">Vitrella brassicaformis (strain CCMP3155)</name>
    <dbReference type="NCBI Taxonomy" id="1169540"/>
    <lineage>
        <taxon>Eukaryota</taxon>
        <taxon>Sar</taxon>
        <taxon>Alveolata</taxon>
        <taxon>Colpodellida</taxon>
        <taxon>Vitrellaceae</taxon>
        <taxon>Vitrella</taxon>
    </lineage>
</organism>
<dbReference type="AlphaFoldDB" id="A0A0G4EL65"/>
<dbReference type="GO" id="GO:0034551">
    <property type="term" value="P:mitochondrial respiratory chain complex III assembly"/>
    <property type="evidence" value="ECO:0007669"/>
    <property type="project" value="TreeGrafter"/>
</dbReference>
<evidence type="ECO:0000313" key="5">
    <source>
        <dbReference type="Proteomes" id="UP000041254"/>
    </source>
</evidence>
<evidence type="ECO:0000256" key="1">
    <source>
        <dbReference type="ARBA" id="ARBA00006407"/>
    </source>
</evidence>
<gene>
    <name evidence="4" type="ORF">Vbra_12324</name>
</gene>
<sequence>MRSAVRLLRSVDTCLAGASAKLTPPAAPPSWACVHQQRRYIVDKALAAIQSTAVTRTEEESFLREWNEQQAREARALSAKMYGDPLTYIGPEESERYYIPRPRNDRTLLGRISWHMGGHHKFLKHVAWRFAALIHERLENHQLCDVFDIGPGFNIRCYFFMLHVWMLHCRCITCGWEGHAIDEWMFWGLWYVVQDWMLLRDVPEYRWMAELKNIQEYMYGFCVSLDLAMEKSDVLPARVREVLWGNLYSGEIGEDSPALDLLTIYVLRQLQYVLHMDKDQFLTGNFVWADFPVGDVPRMKVIPPLSQRNIYFGFMPEGGHEKYFYFGDGTRDYPSSFPVVRQTELEHKVRRGELPPGTELGKTRTLPPLQPRAPRLTEGKGGRPGQPRLPKPVEKLEAGGRESKVAPGSVPMSPRLAQRMGTKEEKVPRNLHELIKMAKGEEITWGEAEPPPFPAEAKGGGGGDDNKTRDKAAAGSSSGVVKPVRTSDTKKARHAAGNKSS</sequence>
<feature type="region of interest" description="Disordered" evidence="2">
    <location>
        <begin position="348"/>
        <end position="414"/>
    </location>
</feature>
<protein>
    <recommendedName>
        <fullName evidence="3">Ubiquinol-cytochrome c chaperone domain-containing protein</fullName>
    </recommendedName>
</protein>
<proteinExistence type="inferred from homology"/>
<evidence type="ECO:0000259" key="3">
    <source>
        <dbReference type="Pfam" id="PF03981"/>
    </source>
</evidence>
<dbReference type="InterPro" id="IPR021150">
    <property type="entry name" value="Ubiq_cyt_c_chap"/>
</dbReference>
<comment type="similarity">
    <text evidence="1">Belongs to the CBP3 family.</text>
</comment>
<feature type="domain" description="Ubiquinol-cytochrome c chaperone" evidence="3">
    <location>
        <begin position="147"/>
        <end position="288"/>
    </location>
</feature>
<dbReference type="PANTHER" id="PTHR12184:SF1">
    <property type="entry name" value="UBIQUINOL-CYTOCHROME-C REDUCTASE COMPLEX ASSEMBLY FACTOR 1"/>
    <property type="match status" value="1"/>
</dbReference>
<dbReference type="OrthoDB" id="10253878at2759"/>
<dbReference type="EMBL" id="CDMY01000255">
    <property type="protein sequence ID" value="CEL97739.1"/>
    <property type="molecule type" value="Genomic_DNA"/>
</dbReference>
<dbReference type="InParanoid" id="A0A0G4EL65"/>
<dbReference type="InterPro" id="IPR007129">
    <property type="entry name" value="Ubiqinol_cyt_c_chaperone_CPB3"/>
</dbReference>
<dbReference type="GO" id="GO:0005739">
    <property type="term" value="C:mitochondrion"/>
    <property type="evidence" value="ECO:0007669"/>
    <property type="project" value="TreeGrafter"/>
</dbReference>
<accession>A0A0G4EL65</accession>
<feature type="compositionally biased region" description="Basic and acidic residues" evidence="2">
    <location>
        <begin position="391"/>
        <end position="404"/>
    </location>
</feature>
<evidence type="ECO:0000313" key="4">
    <source>
        <dbReference type="EMBL" id="CEL97739.1"/>
    </source>
</evidence>
<feature type="compositionally biased region" description="Basic residues" evidence="2">
    <location>
        <begin position="491"/>
        <end position="501"/>
    </location>
</feature>
<dbReference type="Proteomes" id="UP000041254">
    <property type="component" value="Unassembled WGS sequence"/>
</dbReference>
<keyword evidence="5" id="KW-1185">Reference proteome</keyword>